<feature type="non-terminal residue" evidence="2">
    <location>
        <position position="1"/>
    </location>
</feature>
<accession>A0A699VCD0</accession>
<evidence type="ECO:0000256" key="1">
    <source>
        <dbReference type="SAM" id="MobiDB-lite"/>
    </source>
</evidence>
<feature type="compositionally biased region" description="Pro residues" evidence="1">
    <location>
        <begin position="46"/>
        <end position="55"/>
    </location>
</feature>
<dbReference type="EMBL" id="BKCJ011415276">
    <property type="protein sequence ID" value="GFD31549.1"/>
    <property type="molecule type" value="Genomic_DNA"/>
</dbReference>
<proteinExistence type="predicted"/>
<protein>
    <submittedName>
        <fullName evidence="2">Uncharacterized protein</fullName>
    </submittedName>
</protein>
<feature type="region of interest" description="Disordered" evidence="1">
    <location>
        <begin position="1"/>
        <end position="55"/>
    </location>
</feature>
<organism evidence="2">
    <name type="scientific">Tanacetum cinerariifolium</name>
    <name type="common">Dalmatian daisy</name>
    <name type="synonym">Chrysanthemum cinerariifolium</name>
    <dbReference type="NCBI Taxonomy" id="118510"/>
    <lineage>
        <taxon>Eukaryota</taxon>
        <taxon>Viridiplantae</taxon>
        <taxon>Streptophyta</taxon>
        <taxon>Embryophyta</taxon>
        <taxon>Tracheophyta</taxon>
        <taxon>Spermatophyta</taxon>
        <taxon>Magnoliopsida</taxon>
        <taxon>eudicotyledons</taxon>
        <taxon>Gunneridae</taxon>
        <taxon>Pentapetalae</taxon>
        <taxon>asterids</taxon>
        <taxon>campanulids</taxon>
        <taxon>Asterales</taxon>
        <taxon>Asteraceae</taxon>
        <taxon>Asteroideae</taxon>
        <taxon>Anthemideae</taxon>
        <taxon>Anthemidinae</taxon>
        <taxon>Tanacetum</taxon>
    </lineage>
</organism>
<feature type="non-terminal residue" evidence="2">
    <location>
        <position position="55"/>
    </location>
</feature>
<gene>
    <name evidence="2" type="ORF">Tci_903518</name>
</gene>
<dbReference type="AlphaFoldDB" id="A0A699VCD0"/>
<sequence>QEFGKGVADEVHDEGVPAAGVTNEGDVCAANDEVSTADEEPSISSPTPPTPPPQP</sequence>
<comment type="caution">
    <text evidence="2">The sequence shown here is derived from an EMBL/GenBank/DDBJ whole genome shotgun (WGS) entry which is preliminary data.</text>
</comment>
<evidence type="ECO:0000313" key="2">
    <source>
        <dbReference type="EMBL" id="GFD31549.1"/>
    </source>
</evidence>
<reference evidence="2" key="1">
    <citation type="journal article" date="2019" name="Sci. Rep.">
        <title>Draft genome of Tanacetum cinerariifolium, the natural source of mosquito coil.</title>
        <authorList>
            <person name="Yamashiro T."/>
            <person name="Shiraishi A."/>
            <person name="Satake H."/>
            <person name="Nakayama K."/>
        </authorList>
    </citation>
    <scope>NUCLEOTIDE SEQUENCE</scope>
</reference>
<name>A0A699VCD0_TANCI</name>